<dbReference type="PRINTS" id="PR00014">
    <property type="entry name" value="FNTYPEIII"/>
</dbReference>
<evidence type="ECO:0000313" key="6">
    <source>
        <dbReference type="Proteomes" id="UP000694548"/>
    </source>
</evidence>
<sequence>MKEVADDEWIACTPSAGAQDTSYTVTTLRENSKYNFRLSAKNSAGVGEPVDLPGSVVAAAKLEAPEIELDSALRKIVNVRACSTLRLFVTFRGRPEPEIKWSKEGGILSESAQIEVTNSFTVLLIENVNRNDSGKYVLTAENCCGSKSTFINVRVMDSPSAPTNLEIKDVKRDSVSISWEPPLIDGGAKISHYIVEKREESRMAFTSVNSNCVRNFYKIDNLQEGCFYCFRVLAVNEFGTGLPAETPEAVKVSEAPLPPGKITLSDVTCNGARLSWEKPDHDGGSKITCYIVEIQAKGEDTWMKYSESKAQEVLVNGLIQGKEYFFRISAVNEKGTSEPKSLLTPVMVKDTSAEPVINLLTNTFSVKAGNDLKIDVPFKGVPSPTVVWKKEGNLLKETSRVNVHTSESMSQITIKDASRIDLGVYEVILTNSIGTTSTEIFVSVFERPGPPSDLAADEVSADFVSLSWQPPLYTGGCQITNYVVEKRDTGSSLWQTVSATVARTSIKISRLTQEGVRKDSGQYTLTLQSTGGTTSKSVTCKVLDKPGPPAGPLEVSGLSAEKCTLSWAPPHETGGAEILHYIVEKCETSRVSWTLLYGDLIATTCKVTKLLKGNEYLFRVKAVNKYGEGETLESEPIKAIDPFTVASAPTDVEVTSATNEAMTICWKRPVSDGGSRISGYIIEKRDKHGVRWVRVNKKPVYDLRVKATGLHEGCEYEFRVFAENVAGLSEPSLPCPLTLAEDPKSPPSSPAKPTIVDSAKSCITLYILFFQLLESTDAFFLLSSLSYPKALCLSLGVRHFCISSGKLEIIKNGPGRFVSQRD</sequence>
<proteinExistence type="predicted"/>
<reference evidence="5" key="2">
    <citation type="submission" date="2025-08" db="UniProtKB">
        <authorList>
            <consortium name="Ensembl"/>
        </authorList>
    </citation>
    <scope>IDENTIFICATION</scope>
</reference>
<dbReference type="InterPro" id="IPR007110">
    <property type="entry name" value="Ig-like_dom"/>
</dbReference>
<feature type="domain" description="Fibronectin type-III" evidence="4">
    <location>
        <begin position="258"/>
        <end position="351"/>
    </location>
</feature>
<evidence type="ECO:0000259" key="3">
    <source>
        <dbReference type="PROSITE" id="PS50835"/>
    </source>
</evidence>
<dbReference type="AlphaFoldDB" id="A0A8C6MEC7"/>
<evidence type="ECO:0000259" key="4">
    <source>
        <dbReference type="PROSITE" id="PS50853"/>
    </source>
</evidence>
<protein>
    <recommendedName>
        <fullName evidence="7">Titin</fullName>
    </recommendedName>
</protein>
<organism evidence="5 6">
    <name type="scientific">Nothobranchius furzeri</name>
    <name type="common">Turquoise killifish</name>
    <dbReference type="NCBI Taxonomy" id="105023"/>
    <lineage>
        <taxon>Eukaryota</taxon>
        <taxon>Metazoa</taxon>
        <taxon>Chordata</taxon>
        <taxon>Craniata</taxon>
        <taxon>Vertebrata</taxon>
        <taxon>Euteleostomi</taxon>
        <taxon>Actinopterygii</taxon>
        <taxon>Neopterygii</taxon>
        <taxon>Teleostei</taxon>
        <taxon>Neoteleostei</taxon>
        <taxon>Acanthomorphata</taxon>
        <taxon>Ovalentaria</taxon>
        <taxon>Atherinomorphae</taxon>
        <taxon>Cyprinodontiformes</taxon>
        <taxon>Nothobranchiidae</taxon>
        <taxon>Nothobranchius</taxon>
    </lineage>
</organism>
<feature type="domain" description="Fibronectin type-III" evidence="4">
    <location>
        <begin position="161"/>
        <end position="255"/>
    </location>
</feature>
<evidence type="ECO:0008006" key="7">
    <source>
        <dbReference type="Google" id="ProtNLM"/>
    </source>
</evidence>
<dbReference type="SMART" id="SM00409">
    <property type="entry name" value="IG"/>
    <property type="match status" value="2"/>
</dbReference>
<feature type="domain" description="Fibronectin type-III" evidence="4">
    <location>
        <begin position="648"/>
        <end position="742"/>
    </location>
</feature>
<dbReference type="FunFam" id="2.60.40.10:FF:000112">
    <property type="entry name" value="Titin a"/>
    <property type="match status" value="1"/>
</dbReference>
<feature type="domain" description="Fibronectin type-III" evidence="4">
    <location>
        <begin position="548"/>
        <end position="642"/>
    </location>
</feature>
<dbReference type="InterPro" id="IPR003961">
    <property type="entry name" value="FN3_dom"/>
</dbReference>
<dbReference type="CDD" id="cd00063">
    <property type="entry name" value="FN3"/>
    <property type="match status" value="6"/>
</dbReference>
<feature type="domain" description="Ig-like" evidence="3">
    <location>
        <begin position="355"/>
        <end position="443"/>
    </location>
</feature>
<dbReference type="Proteomes" id="UP000694548">
    <property type="component" value="Chromosome sgr13"/>
</dbReference>
<dbReference type="InterPro" id="IPR036179">
    <property type="entry name" value="Ig-like_dom_sf"/>
</dbReference>
<dbReference type="FunFam" id="2.60.40.10:FF:000003">
    <property type="entry name" value="Titin isoform E"/>
    <property type="match status" value="2"/>
</dbReference>
<feature type="domain" description="Fibronectin type-III" evidence="4">
    <location>
        <begin position="1"/>
        <end position="61"/>
    </location>
</feature>
<dbReference type="Pfam" id="PF00041">
    <property type="entry name" value="fn3"/>
    <property type="match status" value="5"/>
</dbReference>
<evidence type="ECO:0000256" key="1">
    <source>
        <dbReference type="ARBA" id="ARBA00022737"/>
    </source>
</evidence>
<dbReference type="Ensembl" id="ENSNFUT00015034069.1">
    <property type="protein sequence ID" value="ENSNFUP00015032596.1"/>
    <property type="gene ID" value="ENSNFUG00015015954.1"/>
</dbReference>
<reference evidence="5" key="1">
    <citation type="submission" date="2014-08" db="EMBL/GenBank/DDBJ databases">
        <authorList>
            <person name="Senf B."/>
            <person name="Petzold A."/>
            <person name="Downie B.R."/>
            <person name="Koch P."/>
            <person name="Platzer M."/>
        </authorList>
    </citation>
    <scope>NUCLEOTIDE SEQUENCE [LARGE SCALE GENOMIC DNA]</scope>
    <source>
        <strain evidence="5">GRZ</strain>
    </source>
</reference>
<keyword evidence="1" id="KW-0677">Repeat</keyword>
<dbReference type="PANTHER" id="PTHR14340">
    <property type="entry name" value="MICROFIBRIL-ASSOCIATED GLYCOPROTEIN 3"/>
    <property type="match status" value="1"/>
</dbReference>
<dbReference type="GeneTree" id="ENSGT01150000286978"/>
<keyword evidence="6" id="KW-1185">Reference proteome</keyword>
<dbReference type="FunFam" id="2.60.40.10:FF:000031">
    <property type="entry name" value="Myosin-binding protein C, slow type"/>
    <property type="match status" value="1"/>
</dbReference>
<dbReference type="InterPro" id="IPR036116">
    <property type="entry name" value="FN3_sf"/>
</dbReference>
<dbReference type="SUPFAM" id="SSF49265">
    <property type="entry name" value="Fibronectin type III"/>
    <property type="match status" value="4"/>
</dbReference>
<dbReference type="PROSITE" id="PS50835">
    <property type="entry name" value="IG_LIKE"/>
    <property type="match status" value="2"/>
</dbReference>
<name>A0A8C6MEC7_NOTFU</name>
<dbReference type="FunFam" id="2.60.40.10:FF:000034">
    <property type="entry name" value="Titin isoform A"/>
    <property type="match status" value="1"/>
</dbReference>
<reference evidence="5" key="3">
    <citation type="submission" date="2025-09" db="UniProtKB">
        <authorList>
            <consortium name="Ensembl"/>
        </authorList>
    </citation>
    <scope>IDENTIFICATION</scope>
</reference>
<dbReference type="InterPro" id="IPR003599">
    <property type="entry name" value="Ig_sub"/>
</dbReference>
<dbReference type="SMART" id="SM00060">
    <property type="entry name" value="FN3"/>
    <property type="match status" value="5"/>
</dbReference>
<dbReference type="PANTHER" id="PTHR14340:SF13">
    <property type="entry name" value="TITIN"/>
    <property type="match status" value="1"/>
</dbReference>
<dbReference type="FunFam" id="2.60.40.10:FF:000002">
    <property type="entry name" value="Titin a"/>
    <property type="match status" value="1"/>
</dbReference>
<dbReference type="PROSITE" id="PS50853">
    <property type="entry name" value="FN3"/>
    <property type="match status" value="6"/>
</dbReference>
<dbReference type="SUPFAM" id="SSF48726">
    <property type="entry name" value="Immunoglobulin"/>
    <property type="match status" value="2"/>
</dbReference>
<dbReference type="InterPro" id="IPR013783">
    <property type="entry name" value="Ig-like_fold"/>
</dbReference>
<feature type="domain" description="Ig-like" evidence="3">
    <location>
        <begin position="53"/>
        <end position="156"/>
    </location>
</feature>
<feature type="domain" description="Fibronectin type-III" evidence="4">
    <location>
        <begin position="450"/>
        <end position="545"/>
    </location>
</feature>
<dbReference type="InterPro" id="IPR013098">
    <property type="entry name" value="Ig_I-set"/>
</dbReference>
<dbReference type="Pfam" id="PF07679">
    <property type="entry name" value="I-set"/>
    <property type="match status" value="2"/>
</dbReference>
<dbReference type="Gene3D" id="2.60.40.10">
    <property type="entry name" value="Immunoglobulins"/>
    <property type="match status" value="8"/>
</dbReference>
<accession>A0A8C6MEC7</accession>
<evidence type="ECO:0000313" key="5">
    <source>
        <dbReference type="Ensembl" id="ENSNFUP00015032596.1"/>
    </source>
</evidence>
<keyword evidence="2" id="KW-0393">Immunoglobulin domain</keyword>
<evidence type="ECO:0000256" key="2">
    <source>
        <dbReference type="ARBA" id="ARBA00023319"/>
    </source>
</evidence>
<dbReference type="CDD" id="cd05748">
    <property type="entry name" value="Ig_Titin_like"/>
    <property type="match status" value="2"/>
</dbReference>